<dbReference type="Pfam" id="PF05485">
    <property type="entry name" value="THAP"/>
    <property type="match status" value="1"/>
</dbReference>
<dbReference type="GO" id="GO:0003677">
    <property type="term" value="F:DNA binding"/>
    <property type="evidence" value="ECO:0007669"/>
    <property type="project" value="UniProtKB-UniRule"/>
</dbReference>
<evidence type="ECO:0000313" key="10">
    <source>
        <dbReference type="RefSeq" id="XP_025413441.1"/>
    </source>
</evidence>
<keyword evidence="2 5" id="KW-0863">Zinc-finger</keyword>
<keyword evidence="3" id="KW-0862">Zinc</keyword>
<gene>
    <name evidence="9" type="primary">LOC112683018</name>
    <name evidence="10" type="synonym">LOC112685704</name>
</gene>
<feature type="domain" description="THAP-type" evidence="7">
    <location>
        <begin position="1"/>
        <end position="79"/>
    </location>
</feature>
<feature type="region of interest" description="Disordered" evidence="6">
    <location>
        <begin position="101"/>
        <end position="138"/>
    </location>
</feature>
<keyword evidence="4 5" id="KW-0238">DNA-binding</keyword>
<dbReference type="Gene3D" id="6.20.210.20">
    <property type="entry name" value="THAP domain"/>
    <property type="match status" value="1"/>
</dbReference>
<dbReference type="RefSeq" id="XP_025413441.1">
    <property type="nucleotide sequence ID" value="XM_025557656.1"/>
</dbReference>
<name>A0A8B8FFH6_9HEMI</name>
<dbReference type="GO" id="GO:0008270">
    <property type="term" value="F:zinc ion binding"/>
    <property type="evidence" value="ECO:0007669"/>
    <property type="project" value="UniProtKB-KW"/>
</dbReference>
<dbReference type="InterPro" id="IPR006612">
    <property type="entry name" value="THAP_Znf"/>
</dbReference>
<dbReference type="SUPFAM" id="SSF57716">
    <property type="entry name" value="Glucocorticoid receptor-like (DNA-binding domain)"/>
    <property type="match status" value="1"/>
</dbReference>
<keyword evidence="8" id="KW-1185">Reference proteome</keyword>
<dbReference type="InterPro" id="IPR026521">
    <property type="entry name" value="THAP2"/>
</dbReference>
<evidence type="ECO:0000313" key="9">
    <source>
        <dbReference type="RefSeq" id="XP_025409639.1"/>
    </source>
</evidence>
<dbReference type="PANTHER" id="PTHR47696:SF1">
    <property type="entry name" value="THAP DOMAIN-CONTAINING PROTEIN 2"/>
    <property type="match status" value="1"/>
</dbReference>
<proteinExistence type="predicted"/>
<reference evidence="9 10" key="1">
    <citation type="submission" date="2025-04" db="UniProtKB">
        <authorList>
            <consortium name="RefSeq"/>
        </authorList>
    </citation>
    <scope>IDENTIFICATION</scope>
    <source>
        <tissue evidence="9 10">Whole body</tissue>
    </source>
</reference>
<dbReference type="SMART" id="SM00692">
    <property type="entry name" value="DM3"/>
    <property type="match status" value="1"/>
</dbReference>
<feature type="compositionally biased region" description="Low complexity" evidence="6">
    <location>
        <begin position="126"/>
        <end position="138"/>
    </location>
</feature>
<evidence type="ECO:0000256" key="2">
    <source>
        <dbReference type="ARBA" id="ARBA00022771"/>
    </source>
</evidence>
<evidence type="ECO:0000256" key="1">
    <source>
        <dbReference type="ARBA" id="ARBA00022723"/>
    </source>
</evidence>
<dbReference type="OrthoDB" id="6606072at2759"/>
<dbReference type="GeneID" id="112683018"/>
<dbReference type="SMART" id="SM00980">
    <property type="entry name" value="THAP"/>
    <property type="match status" value="1"/>
</dbReference>
<dbReference type="InterPro" id="IPR038441">
    <property type="entry name" value="THAP_Znf_sf"/>
</dbReference>
<evidence type="ECO:0000256" key="3">
    <source>
        <dbReference type="ARBA" id="ARBA00022833"/>
    </source>
</evidence>
<evidence type="ECO:0000313" key="8">
    <source>
        <dbReference type="Proteomes" id="UP000694846"/>
    </source>
</evidence>
<evidence type="ECO:0000256" key="4">
    <source>
        <dbReference type="ARBA" id="ARBA00023125"/>
    </source>
</evidence>
<evidence type="ECO:0000259" key="7">
    <source>
        <dbReference type="PROSITE" id="PS50950"/>
    </source>
</evidence>
<evidence type="ECO:0000256" key="5">
    <source>
        <dbReference type="PROSITE-ProRule" id="PRU00309"/>
    </source>
</evidence>
<dbReference type="PANTHER" id="PTHR47696">
    <property type="entry name" value="THAP DOMAIN-CONTAINING PROTEIN 2"/>
    <property type="match status" value="1"/>
</dbReference>
<protein>
    <submittedName>
        <fullName evidence="9 10">THAP domain-containing protein 1-like isoform X1</fullName>
    </submittedName>
</protein>
<dbReference type="RefSeq" id="XP_025409639.1">
    <property type="nucleotide sequence ID" value="XM_025553854.1"/>
</dbReference>
<accession>A0A8B8FFH6</accession>
<keyword evidence="1" id="KW-0479">Metal-binding</keyword>
<dbReference type="PROSITE" id="PS50950">
    <property type="entry name" value="ZF_THAP"/>
    <property type="match status" value="1"/>
</dbReference>
<organism evidence="8 9">
    <name type="scientific">Sipha flava</name>
    <name type="common">yellow sugarcane aphid</name>
    <dbReference type="NCBI Taxonomy" id="143950"/>
    <lineage>
        <taxon>Eukaryota</taxon>
        <taxon>Metazoa</taxon>
        <taxon>Ecdysozoa</taxon>
        <taxon>Arthropoda</taxon>
        <taxon>Hexapoda</taxon>
        <taxon>Insecta</taxon>
        <taxon>Pterygota</taxon>
        <taxon>Neoptera</taxon>
        <taxon>Paraneoptera</taxon>
        <taxon>Hemiptera</taxon>
        <taxon>Sternorrhyncha</taxon>
        <taxon>Aphidomorpha</taxon>
        <taxon>Aphidoidea</taxon>
        <taxon>Aphididae</taxon>
        <taxon>Sipha</taxon>
    </lineage>
</organism>
<sequence length="277" mass="32861">MPGCAAINCSNSVTKGFLMKHFPKDKVRRKLWLVKMKRDNWSPTNYSCLCEIHFGEDMWEKTREDGSRRLKNDAVPTIFSFTKEKTKRKPPTYRQVTSIINNQVSKPQEKLKTSYQQTRDNDDVSLDNNLESNNSENQNKMKYESMLKKMLEYEKEYKRTVSKANRYKKQLQYLKNKLKISNDTKNTQMLNSVFNIDQINALNRNSTKFMKWSNSTVMKALKLKFSCGNNGYEELLKQNIPLPSLRTIRRRLQHLKFDVQLLRLPYKPEEKKIEDSY</sequence>
<dbReference type="AlphaFoldDB" id="A0A8B8FFH6"/>
<evidence type="ECO:0000256" key="6">
    <source>
        <dbReference type="SAM" id="MobiDB-lite"/>
    </source>
</evidence>
<dbReference type="Proteomes" id="UP000694846">
    <property type="component" value="Unplaced"/>
</dbReference>